<dbReference type="Proteomes" id="UP000235093">
    <property type="component" value="Unassembled WGS sequence"/>
</dbReference>
<feature type="transmembrane region" description="Helical" evidence="1">
    <location>
        <begin position="547"/>
        <end position="568"/>
    </location>
</feature>
<dbReference type="AlphaFoldDB" id="A0A2N5PG01"/>
<evidence type="ECO:0000259" key="2">
    <source>
        <dbReference type="Pfam" id="PF02129"/>
    </source>
</evidence>
<protein>
    <submittedName>
        <fullName evidence="3">Acetylxylan esterase</fullName>
    </submittedName>
    <submittedName>
        <fullName evidence="5">Alpha/beta hydrolase</fullName>
    </submittedName>
</protein>
<dbReference type="RefSeq" id="WP_101884100.1">
    <property type="nucleotide sequence ID" value="NZ_CP176629.1"/>
</dbReference>
<keyword evidence="5" id="KW-0378">Hydrolase</keyword>
<organism evidence="5 6">
    <name type="scientific">Mediterraneibacter gnavus</name>
    <name type="common">Ruminococcus gnavus</name>
    <dbReference type="NCBI Taxonomy" id="33038"/>
    <lineage>
        <taxon>Bacteria</taxon>
        <taxon>Bacillati</taxon>
        <taxon>Bacillota</taxon>
        <taxon>Clostridia</taxon>
        <taxon>Lachnospirales</taxon>
        <taxon>Lachnospiraceae</taxon>
        <taxon>Mediterraneibacter</taxon>
    </lineage>
</organism>
<dbReference type="EMBL" id="NIHT01000015">
    <property type="protein sequence ID" value="PLT74003.1"/>
    <property type="molecule type" value="Genomic_DNA"/>
</dbReference>
<dbReference type="Pfam" id="PF02129">
    <property type="entry name" value="Peptidase_S15"/>
    <property type="match status" value="1"/>
</dbReference>
<dbReference type="Proteomes" id="UP001079535">
    <property type="component" value="Unassembled WGS sequence"/>
</dbReference>
<proteinExistence type="predicted"/>
<dbReference type="EMBL" id="JAPRAY010000002">
    <property type="protein sequence ID" value="MCZ0666414.1"/>
    <property type="molecule type" value="Genomic_DNA"/>
</dbReference>
<feature type="transmembrane region" description="Helical" evidence="1">
    <location>
        <begin position="613"/>
        <end position="635"/>
    </location>
</feature>
<dbReference type="Proteomes" id="UP001076974">
    <property type="component" value="Unassembled WGS sequence"/>
</dbReference>
<feature type="transmembrane region" description="Helical" evidence="1">
    <location>
        <begin position="465"/>
        <end position="490"/>
    </location>
</feature>
<evidence type="ECO:0000313" key="5">
    <source>
        <dbReference type="EMBL" id="PLT74003.1"/>
    </source>
</evidence>
<dbReference type="SUPFAM" id="SSF53474">
    <property type="entry name" value="alpha/beta-Hydrolases"/>
    <property type="match status" value="1"/>
</dbReference>
<dbReference type="EMBL" id="JAPRBD010000002">
    <property type="protein sequence ID" value="MCZ0689030.1"/>
    <property type="molecule type" value="Genomic_DNA"/>
</dbReference>
<dbReference type="InterPro" id="IPR029058">
    <property type="entry name" value="AB_hydrolase_fold"/>
</dbReference>
<feature type="transmembrane region" description="Helical" evidence="1">
    <location>
        <begin position="382"/>
        <end position="403"/>
    </location>
</feature>
<feature type="transmembrane region" description="Helical" evidence="1">
    <location>
        <begin position="588"/>
        <end position="606"/>
    </location>
</feature>
<evidence type="ECO:0000313" key="4">
    <source>
        <dbReference type="EMBL" id="MCZ0689030.1"/>
    </source>
</evidence>
<keyword evidence="1" id="KW-0812">Transmembrane</keyword>
<feature type="transmembrane region" description="Helical" evidence="1">
    <location>
        <begin position="337"/>
        <end position="357"/>
    </location>
</feature>
<evidence type="ECO:0000313" key="6">
    <source>
        <dbReference type="Proteomes" id="UP000235093"/>
    </source>
</evidence>
<accession>A0A2N5PG01</accession>
<gene>
    <name evidence="5" type="ORF">CDL23_10235</name>
    <name evidence="4" type="ORF">OZZ16_03710</name>
    <name evidence="3" type="ORF">OZZ17_02530</name>
</gene>
<name>A0A2N5PG01_MEDGN</name>
<comment type="caution">
    <text evidence="5">The sequence shown here is derived from an EMBL/GenBank/DDBJ whole genome shotgun (WGS) entry which is preliminary data.</text>
</comment>
<evidence type="ECO:0000256" key="1">
    <source>
        <dbReference type="SAM" id="Phobius"/>
    </source>
</evidence>
<dbReference type="GO" id="GO:0016787">
    <property type="term" value="F:hydrolase activity"/>
    <property type="evidence" value="ECO:0007669"/>
    <property type="project" value="UniProtKB-KW"/>
</dbReference>
<evidence type="ECO:0000313" key="3">
    <source>
        <dbReference type="EMBL" id="MCZ0666414.1"/>
    </source>
</evidence>
<dbReference type="Gene3D" id="3.40.50.1820">
    <property type="entry name" value="alpha/beta hydrolase"/>
    <property type="match status" value="1"/>
</dbReference>
<keyword evidence="1" id="KW-1133">Transmembrane helix</keyword>
<feature type="domain" description="Xaa-Pro dipeptidyl-peptidase-like" evidence="2">
    <location>
        <begin position="48"/>
        <end position="152"/>
    </location>
</feature>
<keyword evidence="1" id="KW-0472">Membrane</keyword>
<dbReference type="InterPro" id="IPR050261">
    <property type="entry name" value="FrsA_esterase"/>
</dbReference>
<dbReference type="PANTHER" id="PTHR22946">
    <property type="entry name" value="DIENELACTONE HYDROLASE DOMAIN-CONTAINING PROTEIN-RELATED"/>
    <property type="match status" value="1"/>
</dbReference>
<reference evidence="3" key="2">
    <citation type="submission" date="2022-11" db="EMBL/GenBank/DDBJ databases">
        <title>Temperate bacteriophages infecting mucin-degrading bacterium Ruminococcus gnavus from the human gut.</title>
        <authorList>
            <person name="Buttimer C."/>
        </authorList>
    </citation>
    <scope>NUCLEOTIDE SEQUENCE</scope>
    <source>
        <strain evidence="3">CCUG 49994</strain>
        <strain evidence="4">CCUG 52279</strain>
    </source>
</reference>
<reference evidence="5 6" key="1">
    <citation type="journal article" date="2017" name="Genome Med.">
        <title>A novel Ruminococcus gnavus clade enriched in inflammatory bowel disease patients.</title>
        <authorList>
            <person name="Hall A.B."/>
            <person name="Yassour M."/>
            <person name="Sauk J."/>
            <person name="Garner A."/>
            <person name="Jiang X."/>
            <person name="Arthur T."/>
            <person name="Lagoudas G.K."/>
            <person name="Vatanen T."/>
            <person name="Fornelos N."/>
            <person name="Wilson R."/>
            <person name="Bertha M."/>
            <person name="Cohen M."/>
            <person name="Garber J."/>
            <person name="Khalili H."/>
            <person name="Gevers D."/>
            <person name="Ananthakrishnan A.N."/>
            <person name="Kugathasan S."/>
            <person name="Lander E.S."/>
            <person name="Blainey P."/>
            <person name="Vlamakis H."/>
            <person name="Xavier R.J."/>
            <person name="Huttenhower C."/>
        </authorList>
    </citation>
    <scope>NUCLEOTIDE SEQUENCE [LARGE SCALE GENOMIC DNA]</scope>
    <source>
        <strain evidence="5 6">RJX1125</strain>
    </source>
</reference>
<feature type="transmembrane region" description="Helical" evidence="1">
    <location>
        <begin position="423"/>
        <end position="444"/>
    </location>
</feature>
<dbReference type="InterPro" id="IPR000383">
    <property type="entry name" value="Xaa-Pro-like_dom"/>
</dbReference>
<sequence>MEKNKKKYGLLVAVALCMCLLGGFLANLAQTDFGKVTKKTILFESNSGHTISADVLIPNEAGEENPLPAIVWAHGGNANKERSDNFQIEWARRGYVVVSFDLYGHGESEVLNDTEWFDNGRGLYDTVQYVATLPYVDADRIAVSGHSRGGNTIHESVLLDNELETPLIKAILYVGRDAIYRDNETASFGYFPGKTNTTQAAEKGGNGEYFNYYGNRDVGIIADKYDDFSFKEKDEETGEMKPNPEFLKSNNAKSFLNFGITPDEKTEDGLEGQWYEQEIDGKTAKRIIYMPLATHGTSVYVPDACTDAVEFMQTVIPTDSTLKADNHIFPLKTLGCLMGFAGFFVFVTGVALLLVQYEPFKGVSADRDATMRLAANDKKGKIWLTGCLLVNTVFPLLSALVLFHFKVDKVVDDFFMQGMPLFYGVWGTVNAIFVILTTIIWYNCYAKKNGISLDSIDMRTSVAQIGKTIATALVVTGMAFVLLFSVKFFFNTDFRFLYWAVRPFNARRMLEAMKLLPFFTVAYVTASIFINCLNFNTSFGKTERKNICLLAFLNILPPFLLAVAGYGYFFITGVNGFYGTNNQISDWMVAPLVPMLVTPFVTRAIYKKTRNPYLGGIINAVIITIMTCVNAQIVFPA</sequence>
<feature type="transmembrane region" description="Helical" evidence="1">
    <location>
        <begin position="515"/>
        <end position="535"/>
    </location>
</feature>